<proteinExistence type="predicted"/>
<evidence type="ECO:0000313" key="3">
    <source>
        <dbReference type="Proteomes" id="UP000693946"/>
    </source>
</evidence>
<accession>A0AAV6PP65</accession>
<feature type="region of interest" description="Disordered" evidence="1">
    <location>
        <begin position="1"/>
        <end position="32"/>
    </location>
</feature>
<organism evidence="2 3">
    <name type="scientific">Solea senegalensis</name>
    <name type="common">Senegalese sole</name>
    <dbReference type="NCBI Taxonomy" id="28829"/>
    <lineage>
        <taxon>Eukaryota</taxon>
        <taxon>Metazoa</taxon>
        <taxon>Chordata</taxon>
        <taxon>Craniata</taxon>
        <taxon>Vertebrata</taxon>
        <taxon>Euteleostomi</taxon>
        <taxon>Actinopterygii</taxon>
        <taxon>Neopterygii</taxon>
        <taxon>Teleostei</taxon>
        <taxon>Neoteleostei</taxon>
        <taxon>Acanthomorphata</taxon>
        <taxon>Carangaria</taxon>
        <taxon>Pleuronectiformes</taxon>
        <taxon>Pleuronectoidei</taxon>
        <taxon>Soleidae</taxon>
        <taxon>Solea</taxon>
    </lineage>
</organism>
<comment type="caution">
    <text evidence="2">The sequence shown here is derived from an EMBL/GenBank/DDBJ whole genome shotgun (WGS) entry which is preliminary data.</text>
</comment>
<evidence type="ECO:0000313" key="2">
    <source>
        <dbReference type="EMBL" id="KAG7470452.1"/>
    </source>
</evidence>
<dbReference type="Proteomes" id="UP000693946">
    <property type="component" value="Unassembled WGS sequence"/>
</dbReference>
<sequence length="73" mass="7960">SPDPVGKPGDACCSSALTHTETNEDGDENGEQEQYKAVAYVDVYTKIQWAEGIDTRDSEKDTGKHTRTDGVLE</sequence>
<gene>
    <name evidence="2" type="ORF">JOB18_003485</name>
</gene>
<feature type="non-terminal residue" evidence="2">
    <location>
        <position position="73"/>
    </location>
</feature>
<feature type="compositionally biased region" description="Basic and acidic residues" evidence="1">
    <location>
        <begin position="53"/>
        <end position="73"/>
    </location>
</feature>
<evidence type="ECO:0000256" key="1">
    <source>
        <dbReference type="SAM" id="MobiDB-lite"/>
    </source>
</evidence>
<keyword evidence="3" id="KW-1185">Reference proteome</keyword>
<dbReference type="EMBL" id="JAGKHQ010000238">
    <property type="protein sequence ID" value="KAG7470452.1"/>
    <property type="molecule type" value="Genomic_DNA"/>
</dbReference>
<feature type="region of interest" description="Disordered" evidence="1">
    <location>
        <begin position="50"/>
        <end position="73"/>
    </location>
</feature>
<reference evidence="2 3" key="1">
    <citation type="journal article" date="2021" name="Sci. Rep.">
        <title>Chromosome anchoring in Senegalese sole (Solea senegalensis) reveals sex-associated markers and genome rearrangements in flatfish.</title>
        <authorList>
            <person name="Guerrero-Cozar I."/>
            <person name="Gomez-Garrido J."/>
            <person name="Berbel C."/>
            <person name="Martinez-Blanch J.F."/>
            <person name="Alioto T."/>
            <person name="Claros M.G."/>
            <person name="Gagnaire P.A."/>
            <person name="Manchado M."/>
        </authorList>
    </citation>
    <scope>NUCLEOTIDE SEQUENCE [LARGE SCALE GENOMIC DNA]</scope>
    <source>
        <strain evidence="2">Sse05_10M</strain>
    </source>
</reference>
<feature type="non-terminal residue" evidence="2">
    <location>
        <position position="1"/>
    </location>
</feature>
<dbReference type="AlphaFoldDB" id="A0AAV6PP65"/>
<protein>
    <submittedName>
        <fullName evidence="2">Uncharacterized protein</fullName>
    </submittedName>
</protein>
<name>A0AAV6PP65_SOLSE</name>